<evidence type="ECO:0000313" key="3">
    <source>
        <dbReference type="EMBL" id="MEQ4485127.1"/>
    </source>
</evidence>
<feature type="signal peptide" evidence="2">
    <location>
        <begin position="1"/>
        <end position="29"/>
    </location>
</feature>
<comment type="caution">
    <text evidence="3">The sequence shown here is derived from an EMBL/GenBank/DDBJ whole genome shotgun (WGS) entry which is preliminary data.</text>
</comment>
<sequence length="360" mass="41130">MRRLLAAVLMASITLLALSRAGAILPVFAEPLPEETRKLLEQSLSVVELDRNIARISALKIQTQAEIEQSEQRLAEQEIAIAVQKEKAGRVLRSYYMGYKDFWLSSLLSANSLPELIRVWDMMDMIVQSDHKTMDDYKVGYKKIKKGYDQLQHDKDELTAVGQELVAQRDRMSDLQKQLDAGVAASSDQEMLLRLMDELQVYWNNVGLYEVKQHFRALANAMTHLPEYIKKTPGIVQTSGLKAKLTISDEQLNEFLRSEDSRFDNFSFTFDNDLLTMEGKNSDIQVKIQGRYTVEDKPENAIRFHVDTLIFNGLTLPDTTRADLEREFDLGFYPQKLIKYVKAQSVEMNGGKLIVQLKIG</sequence>
<keyword evidence="1" id="KW-0175">Coiled coil</keyword>
<dbReference type="EMBL" id="JASKHM010000014">
    <property type="protein sequence ID" value="MEQ4485127.1"/>
    <property type="molecule type" value="Genomic_DNA"/>
</dbReference>
<protein>
    <recommendedName>
        <fullName evidence="5">SbsC C-terminal domain-containing protein</fullName>
    </recommendedName>
</protein>
<dbReference type="Gene3D" id="6.10.250.3150">
    <property type="match status" value="1"/>
</dbReference>
<accession>A0ABV1KYN3</accession>
<evidence type="ECO:0008006" key="5">
    <source>
        <dbReference type="Google" id="ProtNLM"/>
    </source>
</evidence>
<evidence type="ECO:0000256" key="2">
    <source>
        <dbReference type="SAM" id="SignalP"/>
    </source>
</evidence>
<evidence type="ECO:0000313" key="4">
    <source>
        <dbReference type="Proteomes" id="UP001493487"/>
    </source>
</evidence>
<evidence type="ECO:0000256" key="1">
    <source>
        <dbReference type="SAM" id="Coils"/>
    </source>
</evidence>
<proteinExistence type="predicted"/>
<feature type="chain" id="PRO_5046868314" description="SbsC C-terminal domain-containing protein" evidence="2">
    <location>
        <begin position="30"/>
        <end position="360"/>
    </location>
</feature>
<dbReference type="Proteomes" id="UP001493487">
    <property type="component" value="Unassembled WGS sequence"/>
</dbReference>
<feature type="coiled-coil region" evidence="1">
    <location>
        <begin position="53"/>
        <end position="87"/>
    </location>
</feature>
<gene>
    <name evidence="3" type="ORF">QJS35_22315</name>
</gene>
<keyword evidence="4" id="KW-1185">Reference proteome</keyword>
<reference evidence="3 4" key="1">
    <citation type="journal article" date="2023" name="Genome Announc.">
        <title>Pan-Genome Analyses of the Genus Cohnella and Proposal of the Novel Species Cohnella silvisoli sp. nov., Isolated from Forest Soil.</title>
        <authorList>
            <person name="Wang C."/>
            <person name="Mao L."/>
            <person name="Bao G."/>
            <person name="Zhu H."/>
        </authorList>
    </citation>
    <scope>NUCLEOTIDE SEQUENCE [LARGE SCALE GENOMIC DNA]</scope>
    <source>
        <strain evidence="3 4">NL03-T5-1</strain>
    </source>
</reference>
<keyword evidence="2" id="KW-0732">Signal</keyword>
<dbReference type="RefSeq" id="WP_232187437.1">
    <property type="nucleotide sequence ID" value="NZ_JAIOAP010000012.1"/>
</dbReference>
<name>A0ABV1KYN3_9BACL</name>
<organism evidence="3 4">
    <name type="scientific">Cohnella silvisoli</name>
    <dbReference type="NCBI Taxonomy" id="2873699"/>
    <lineage>
        <taxon>Bacteria</taxon>
        <taxon>Bacillati</taxon>
        <taxon>Bacillota</taxon>
        <taxon>Bacilli</taxon>
        <taxon>Bacillales</taxon>
        <taxon>Paenibacillaceae</taxon>
        <taxon>Cohnella</taxon>
    </lineage>
</organism>